<accession>A0A0N9XKD3</accession>
<dbReference type="PATRIC" id="fig|1766.6.peg.5453"/>
<organism evidence="1 3">
    <name type="scientific">Mycolicibacterium fortuitum</name>
    <name type="common">Mycobacterium fortuitum</name>
    <dbReference type="NCBI Taxonomy" id="1766"/>
    <lineage>
        <taxon>Bacteria</taxon>
        <taxon>Bacillati</taxon>
        <taxon>Actinomycetota</taxon>
        <taxon>Actinomycetes</taxon>
        <taxon>Mycobacteriales</taxon>
        <taxon>Mycobacteriaceae</taxon>
        <taxon>Mycolicibacterium</taxon>
    </lineage>
</organism>
<sequence>MPKLKLAYQIAVPTALPDDSHFNGAFFSGGRLLSPNEIAESDWSIYDTQLTVYLTPWPRINDAIRQFGDAYDVIARGQ</sequence>
<gene>
    <name evidence="2" type="ORF">NCTC1542_04170</name>
    <name evidence="1" type="ORF">XA26_54810</name>
</gene>
<keyword evidence="3" id="KW-1185">Reference proteome</keyword>
<dbReference type="EMBL" id="UGQY01000004">
    <property type="protein sequence ID" value="SUA02700.1"/>
    <property type="molecule type" value="Genomic_DNA"/>
</dbReference>
<evidence type="ECO:0000313" key="4">
    <source>
        <dbReference type="Proteomes" id="UP000255389"/>
    </source>
</evidence>
<name>A0A0N9XKD3_MYCFO</name>
<reference evidence="1 3" key="1">
    <citation type="journal article" date="2015" name="MBio">
        <title>Enzymatic Degradation of Phenazines Can Generate Energy and Protect Sensitive Organisms from Toxicity.</title>
        <authorList>
            <person name="Costa K.C."/>
            <person name="Bergkessel M."/>
            <person name="Saunders S."/>
            <person name="Korlach J."/>
            <person name="Newman D.K."/>
        </authorList>
    </citation>
    <scope>NUCLEOTIDE SEQUENCE [LARGE SCALE GENOMIC DNA]</scope>
    <source>
        <strain evidence="1 3">CT6</strain>
    </source>
</reference>
<reference evidence="2 4" key="2">
    <citation type="submission" date="2018-06" db="EMBL/GenBank/DDBJ databases">
        <authorList>
            <consortium name="Pathogen Informatics"/>
            <person name="Doyle S."/>
        </authorList>
    </citation>
    <scope>NUCLEOTIDE SEQUENCE [LARGE SCALE GENOMIC DNA]</scope>
    <source>
        <strain evidence="2 4">NCTC1542</strain>
    </source>
</reference>
<protein>
    <submittedName>
        <fullName evidence="1">Uncharacterized protein</fullName>
    </submittedName>
</protein>
<dbReference type="STRING" id="1766.XA26_54810"/>
<dbReference type="Proteomes" id="UP000255389">
    <property type="component" value="Unassembled WGS sequence"/>
</dbReference>
<dbReference type="RefSeq" id="WP_054603552.1">
    <property type="nucleotide sequence ID" value="NZ_CP011269.1"/>
</dbReference>
<dbReference type="AlphaFoldDB" id="A0A0N9XKD3"/>
<dbReference type="EMBL" id="CP011269">
    <property type="protein sequence ID" value="ALI29273.1"/>
    <property type="molecule type" value="Genomic_DNA"/>
</dbReference>
<dbReference type="KEGG" id="mft:XA26_54810"/>
<dbReference type="Proteomes" id="UP000057134">
    <property type="component" value="Chromosome"/>
</dbReference>
<proteinExistence type="predicted"/>
<evidence type="ECO:0000313" key="2">
    <source>
        <dbReference type="EMBL" id="SUA02700.1"/>
    </source>
</evidence>
<evidence type="ECO:0000313" key="3">
    <source>
        <dbReference type="Proteomes" id="UP000057134"/>
    </source>
</evidence>
<evidence type="ECO:0000313" key="1">
    <source>
        <dbReference type="EMBL" id="ALI29273.1"/>
    </source>
</evidence>